<dbReference type="Proteomes" id="UP001186974">
    <property type="component" value="Unassembled WGS sequence"/>
</dbReference>
<name>A0ACC3CYE3_9PEZI</name>
<feature type="non-terminal residue" evidence="1">
    <location>
        <position position="123"/>
    </location>
</feature>
<organism evidence="1 2">
    <name type="scientific">Coniosporium uncinatum</name>
    <dbReference type="NCBI Taxonomy" id="93489"/>
    <lineage>
        <taxon>Eukaryota</taxon>
        <taxon>Fungi</taxon>
        <taxon>Dikarya</taxon>
        <taxon>Ascomycota</taxon>
        <taxon>Pezizomycotina</taxon>
        <taxon>Dothideomycetes</taxon>
        <taxon>Dothideomycetes incertae sedis</taxon>
        <taxon>Coniosporium</taxon>
    </lineage>
</organism>
<accession>A0ACC3CYE3</accession>
<sequence length="123" mass="13441">MAPALTSTIYHEPSTLGNILTISPTSDPKPSQLPVKNSSHPRPSTATLCRPQDANSIATSDSRTLLLQPNYLQSSPYPDPLHLLDLNRLPPAPRLFACALASLTAVRSDYATAPYDQVFNWDR</sequence>
<gene>
    <name evidence="1" type="ORF">LTS18_011607</name>
</gene>
<reference evidence="1" key="1">
    <citation type="submission" date="2024-09" db="EMBL/GenBank/DDBJ databases">
        <title>Black Yeasts Isolated from many extreme environments.</title>
        <authorList>
            <person name="Coleine C."/>
            <person name="Stajich J.E."/>
            <person name="Selbmann L."/>
        </authorList>
    </citation>
    <scope>NUCLEOTIDE SEQUENCE</scope>
    <source>
        <strain evidence="1">CCFEE 5737</strain>
    </source>
</reference>
<dbReference type="EMBL" id="JAWDJW010009713">
    <property type="protein sequence ID" value="KAK3056851.1"/>
    <property type="molecule type" value="Genomic_DNA"/>
</dbReference>
<comment type="caution">
    <text evidence="1">The sequence shown here is derived from an EMBL/GenBank/DDBJ whole genome shotgun (WGS) entry which is preliminary data.</text>
</comment>
<evidence type="ECO:0000313" key="1">
    <source>
        <dbReference type="EMBL" id="KAK3056851.1"/>
    </source>
</evidence>
<proteinExistence type="predicted"/>
<evidence type="ECO:0000313" key="2">
    <source>
        <dbReference type="Proteomes" id="UP001186974"/>
    </source>
</evidence>
<keyword evidence="2" id="KW-1185">Reference proteome</keyword>
<protein>
    <submittedName>
        <fullName evidence="1">Uncharacterized protein</fullName>
    </submittedName>
</protein>